<dbReference type="Proteomes" id="UP001204953">
    <property type="component" value="Unassembled WGS sequence"/>
</dbReference>
<dbReference type="EMBL" id="JAMZMM010000171">
    <property type="protein sequence ID" value="MCP2730132.1"/>
    <property type="molecule type" value="Genomic_DNA"/>
</dbReference>
<evidence type="ECO:0000259" key="5">
    <source>
        <dbReference type="Pfam" id="PF01764"/>
    </source>
</evidence>
<evidence type="ECO:0000256" key="2">
    <source>
        <dbReference type="ARBA" id="ARBA00022946"/>
    </source>
</evidence>
<organism evidence="6 7">
    <name type="scientific">Limnofasciculus baicalensis BBK-W-15</name>
    <dbReference type="NCBI Taxonomy" id="2699891"/>
    <lineage>
        <taxon>Bacteria</taxon>
        <taxon>Bacillati</taxon>
        <taxon>Cyanobacteriota</taxon>
        <taxon>Cyanophyceae</taxon>
        <taxon>Coleofasciculales</taxon>
        <taxon>Coleofasciculaceae</taxon>
        <taxon>Limnofasciculus</taxon>
        <taxon>Limnofasciculus baicalensis</taxon>
    </lineage>
</organism>
<evidence type="ECO:0000313" key="7">
    <source>
        <dbReference type="Proteomes" id="UP001204953"/>
    </source>
</evidence>
<dbReference type="Pfam" id="PF01764">
    <property type="entry name" value="Lipase_3"/>
    <property type="match status" value="1"/>
</dbReference>
<keyword evidence="7" id="KW-1185">Reference proteome</keyword>
<dbReference type="CDD" id="cd00519">
    <property type="entry name" value="Lipase_3"/>
    <property type="match status" value="1"/>
</dbReference>
<dbReference type="RefSeq" id="WP_254012898.1">
    <property type="nucleotide sequence ID" value="NZ_JAMZMM010000171.1"/>
</dbReference>
<gene>
    <name evidence="6" type="ORF">NJ959_17000</name>
</gene>
<comment type="caution">
    <text evidence="6">The sequence shown here is derived from an EMBL/GenBank/DDBJ whole genome shotgun (WGS) entry which is preliminary data.</text>
</comment>
<dbReference type="AlphaFoldDB" id="A0AAE3GWZ8"/>
<dbReference type="PANTHER" id="PTHR31403">
    <property type="entry name" value="PHOSPHOLIPASE A1-IBETA2, CHLOROPLASTIC"/>
    <property type="match status" value="1"/>
</dbReference>
<name>A0AAE3GWZ8_9CYAN</name>
<keyword evidence="1" id="KW-0378">Hydrolase</keyword>
<dbReference type="SUPFAM" id="SSF53474">
    <property type="entry name" value="alpha/beta-Hydrolases"/>
    <property type="match status" value="1"/>
</dbReference>
<dbReference type="PANTHER" id="PTHR31403:SF7">
    <property type="entry name" value="PHOSPHOLIPASE A1-IGAMMA3, CHLOROPLASTIC"/>
    <property type="match status" value="1"/>
</dbReference>
<dbReference type="GO" id="GO:0004620">
    <property type="term" value="F:phospholipase activity"/>
    <property type="evidence" value="ECO:0007669"/>
    <property type="project" value="UniProtKB-ARBA"/>
</dbReference>
<dbReference type="Gene3D" id="3.40.50.1820">
    <property type="entry name" value="alpha/beta hydrolase"/>
    <property type="match status" value="1"/>
</dbReference>
<sequence>MLYPKGFARDRAIELGALIKHSYTQFEQRSIAVNKQSWQPAGYTMVTECKIKQPNGEVFPFGFIATKDNNAYIIFRGTRTPFEWLDDAAIKQVDYLPSWGKTTKGFNNIYSKLSQQIISALNNLQKQIPSITNIFVTGHSLGAAIADLCAPDILSQTKFKPISYTFAGPRTGDINFAKKYLTSGIVSWRIFNTEDIATTLPLSTFDIHPSELGLNDSTVELSLKLVLSNIAGNLLFQHIGTPIGFTFHKETIADNHNLDNYLNNLPIQD</sequence>
<keyword evidence="4" id="KW-0443">Lipid metabolism</keyword>
<evidence type="ECO:0000313" key="6">
    <source>
        <dbReference type="EMBL" id="MCP2730132.1"/>
    </source>
</evidence>
<evidence type="ECO:0000256" key="3">
    <source>
        <dbReference type="ARBA" id="ARBA00022963"/>
    </source>
</evidence>
<evidence type="ECO:0000256" key="1">
    <source>
        <dbReference type="ARBA" id="ARBA00022801"/>
    </source>
</evidence>
<evidence type="ECO:0000256" key="4">
    <source>
        <dbReference type="ARBA" id="ARBA00023098"/>
    </source>
</evidence>
<keyword evidence="2" id="KW-0809">Transit peptide</keyword>
<accession>A0AAE3GWZ8</accession>
<feature type="domain" description="Fungal lipase-type" evidence="5">
    <location>
        <begin position="72"/>
        <end position="203"/>
    </location>
</feature>
<dbReference type="InterPro" id="IPR002921">
    <property type="entry name" value="Fungal_lipase-type"/>
</dbReference>
<dbReference type="InterPro" id="IPR029058">
    <property type="entry name" value="AB_hydrolase_fold"/>
</dbReference>
<reference evidence="6" key="1">
    <citation type="submission" date="2022-06" db="EMBL/GenBank/DDBJ databases">
        <title>New cyanobacteria of genus Symplocastrum in benthos of Lake Baikal.</title>
        <authorList>
            <person name="Sorokovikova E."/>
            <person name="Tikhonova I."/>
            <person name="Krasnopeev A."/>
            <person name="Evseev P."/>
            <person name="Gladkikh A."/>
            <person name="Belykh O."/>
        </authorList>
    </citation>
    <scope>NUCLEOTIDE SEQUENCE</scope>
    <source>
        <strain evidence="6">BBK-W-15</strain>
    </source>
</reference>
<proteinExistence type="predicted"/>
<protein>
    <submittedName>
        <fullName evidence="6">Lipase family protein</fullName>
    </submittedName>
</protein>
<dbReference type="GO" id="GO:0016042">
    <property type="term" value="P:lipid catabolic process"/>
    <property type="evidence" value="ECO:0007669"/>
    <property type="project" value="UniProtKB-KW"/>
</dbReference>
<keyword evidence="3" id="KW-0442">Lipid degradation</keyword>